<dbReference type="PANTHER" id="PTHR10492:SF57">
    <property type="entry name" value="ATP-DEPENDENT DNA HELICASE"/>
    <property type="match status" value="1"/>
</dbReference>
<dbReference type="WBParaSite" id="SVE_0277200.1">
    <property type="protein sequence ID" value="SVE_0277200.1"/>
    <property type="gene ID" value="SVE_0277200"/>
</dbReference>
<dbReference type="Proteomes" id="UP000035680">
    <property type="component" value="Unassembled WGS sequence"/>
</dbReference>
<keyword evidence="1" id="KW-1185">Reference proteome</keyword>
<evidence type="ECO:0000313" key="2">
    <source>
        <dbReference type="WBParaSite" id="SVE_0277200.1"/>
    </source>
</evidence>
<dbReference type="AlphaFoldDB" id="A0A0K0F1U6"/>
<evidence type="ECO:0000313" key="1">
    <source>
        <dbReference type="Proteomes" id="UP000035680"/>
    </source>
</evidence>
<proteinExistence type="predicted"/>
<accession>A0A0K0F1U6</accession>
<protein>
    <submittedName>
        <fullName evidence="2">SUN domain-containing protein</fullName>
    </submittedName>
</protein>
<dbReference type="STRING" id="75913.A0A0K0F1U6"/>
<dbReference type="PANTHER" id="PTHR10492">
    <property type="match status" value="1"/>
</dbReference>
<organism evidence="1 2">
    <name type="scientific">Strongyloides venezuelensis</name>
    <name type="common">Threadworm</name>
    <dbReference type="NCBI Taxonomy" id="75913"/>
    <lineage>
        <taxon>Eukaryota</taxon>
        <taxon>Metazoa</taxon>
        <taxon>Ecdysozoa</taxon>
        <taxon>Nematoda</taxon>
        <taxon>Chromadorea</taxon>
        <taxon>Rhabditida</taxon>
        <taxon>Tylenchina</taxon>
        <taxon>Panagrolaimomorpha</taxon>
        <taxon>Strongyloidoidea</taxon>
        <taxon>Strongyloididae</taxon>
        <taxon>Strongyloides</taxon>
    </lineage>
</organism>
<name>A0A0K0F1U6_STRVS</name>
<reference evidence="2" key="2">
    <citation type="submission" date="2015-08" db="UniProtKB">
        <authorList>
            <consortium name="WormBaseParasite"/>
        </authorList>
    </citation>
    <scope>IDENTIFICATION</scope>
</reference>
<reference evidence="1" key="1">
    <citation type="submission" date="2014-07" db="EMBL/GenBank/DDBJ databases">
        <authorList>
            <person name="Martin A.A"/>
            <person name="De Silva N."/>
        </authorList>
    </citation>
    <scope>NUCLEOTIDE SEQUENCE</scope>
</reference>
<sequence length="322" mass="37602">MVHSRCDISKTKVPCWNEEKNICTKKFPEQYHKVTFITSKGKVNIKRSFNSLLDITDRFGNKVNNDFCVTYNSYLSFKYNSHINVKICESVLSPKYLFKYTHKSNGDKIAANVVEIVNSKDEAKLHIDSRYVEPSEAVWRIMEYPILYKDWTVVRLAVHLINEECTVADEINNDNNNCFKAEKGYKSTLVAHFNVNKNDINARKYLYNETPEYYWFDLKTKEWKLRLCQRHTIRKIFTVSPMNVELFSLRQLLLYVPGAKCEGNLKIVNGFQRHSFRDAAIARGLLDTEENYNKLFQETCKSAMLTCFVITLVSGFTIGHFL</sequence>